<keyword evidence="5" id="KW-1185">Reference proteome</keyword>
<dbReference type="Gene3D" id="2.60.300.12">
    <property type="entry name" value="HesB-like domain"/>
    <property type="match status" value="1"/>
</dbReference>
<dbReference type="GO" id="GO:0005829">
    <property type="term" value="C:cytosol"/>
    <property type="evidence" value="ECO:0007669"/>
    <property type="project" value="TreeGrafter"/>
</dbReference>
<dbReference type="NCBIfam" id="TIGR00049">
    <property type="entry name" value="iron-sulfur cluster assembly accessory protein"/>
    <property type="match status" value="1"/>
</dbReference>
<accession>A0A3S5HNY4</accession>
<name>A0A3S5HNY4_9ENTR</name>
<dbReference type="PANTHER" id="PTHR10072:SF41">
    <property type="entry name" value="IRON-SULFUR CLUSTER ASSEMBLY 1 HOMOLOG, MITOCHONDRIAL"/>
    <property type="match status" value="1"/>
</dbReference>
<proteinExistence type="inferred from homology"/>
<feature type="domain" description="Core" evidence="3">
    <location>
        <begin position="10"/>
        <end position="107"/>
    </location>
</feature>
<dbReference type="GO" id="GO:0016226">
    <property type="term" value="P:iron-sulfur cluster assembly"/>
    <property type="evidence" value="ECO:0007669"/>
    <property type="project" value="InterPro"/>
</dbReference>
<evidence type="ECO:0000256" key="1">
    <source>
        <dbReference type="ARBA" id="ARBA00006718"/>
    </source>
</evidence>
<evidence type="ECO:0000256" key="2">
    <source>
        <dbReference type="ARBA" id="ARBA00023004"/>
    </source>
</evidence>
<dbReference type="InterPro" id="IPR050322">
    <property type="entry name" value="Fe-S_cluster_asmbl/transfer"/>
</dbReference>
<organism evidence="4 5">
    <name type="scientific">Candidatus Annandia adelgestsuga</name>
    <dbReference type="NCBI Taxonomy" id="1302411"/>
    <lineage>
        <taxon>Bacteria</taxon>
        <taxon>Pseudomonadati</taxon>
        <taxon>Pseudomonadota</taxon>
        <taxon>Gammaproteobacteria</taxon>
        <taxon>Enterobacterales</taxon>
        <taxon>Enterobacteriaceae</taxon>
        <taxon>Candidatus Annandia</taxon>
    </lineage>
</organism>
<dbReference type="RefSeq" id="WP_126071670.1">
    <property type="nucleotide sequence ID" value="NZ_CP026513.1"/>
</dbReference>
<dbReference type="EMBL" id="CP026513">
    <property type="protein sequence ID" value="AZP36396.1"/>
    <property type="molecule type" value="Genomic_DNA"/>
</dbReference>
<dbReference type="GO" id="GO:0051537">
    <property type="term" value="F:2 iron, 2 sulfur cluster binding"/>
    <property type="evidence" value="ECO:0007669"/>
    <property type="project" value="TreeGrafter"/>
</dbReference>
<gene>
    <name evidence="4" type="primary">iscA</name>
    <name evidence="4" type="ORF">C3B56_00313</name>
</gene>
<dbReference type="InterPro" id="IPR016092">
    <property type="entry name" value="ATAP"/>
</dbReference>
<evidence type="ECO:0000259" key="3">
    <source>
        <dbReference type="Pfam" id="PF01521"/>
    </source>
</evidence>
<reference evidence="4 5" key="1">
    <citation type="journal article" date="2018" name="Genome Biol. Evol.">
        <title>Partnering With a Pest: Genomes of Hemlock Woolly Adelgid Symbionts Reveal Atypical Nutritional Provisioning Patterns in Dual-Obligate Bacteria.</title>
        <authorList>
            <person name="Weglarz K.M."/>
            <person name="Havill N.P."/>
            <person name="Burke G.R."/>
            <person name="von Dohlen C.D."/>
        </authorList>
    </citation>
    <scope>NUCLEOTIDE SEQUENCE [LARGE SCALE GENOMIC DNA]</scope>
    <source>
        <strain evidence="4">ENA</strain>
    </source>
</reference>
<protein>
    <submittedName>
        <fullName evidence="4">Iron-binding protein IscA</fullName>
    </submittedName>
</protein>
<comment type="similarity">
    <text evidence="1">Belongs to the HesB/IscA family.</text>
</comment>
<dbReference type="OrthoDB" id="9801228at2"/>
<dbReference type="Proteomes" id="UP000274458">
    <property type="component" value="Chromosome"/>
</dbReference>
<dbReference type="InterPro" id="IPR000361">
    <property type="entry name" value="ATAP_core_dom"/>
</dbReference>
<dbReference type="PANTHER" id="PTHR10072">
    <property type="entry name" value="IRON-SULFUR CLUSTER ASSEMBLY PROTEIN"/>
    <property type="match status" value="1"/>
</dbReference>
<dbReference type="PROSITE" id="PS01152">
    <property type="entry name" value="HESB"/>
    <property type="match status" value="1"/>
</dbReference>
<dbReference type="InterPro" id="IPR035903">
    <property type="entry name" value="HesB-like_dom_sf"/>
</dbReference>
<evidence type="ECO:0000313" key="5">
    <source>
        <dbReference type="Proteomes" id="UP000274458"/>
    </source>
</evidence>
<dbReference type="SUPFAM" id="SSF89360">
    <property type="entry name" value="HesB-like domain"/>
    <property type="match status" value="1"/>
</dbReference>
<dbReference type="KEGG" id="aade:C3B56_00313"/>
<dbReference type="Pfam" id="PF01521">
    <property type="entry name" value="Fe-S_biosyn"/>
    <property type="match status" value="1"/>
</dbReference>
<keyword evidence="2" id="KW-0408">Iron</keyword>
<dbReference type="AlphaFoldDB" id="A0A3S5HNY4"/>
<evidence type="ECO:0000313" key="4">
    <source>
        <dbReference type="EMBL" id="AZP36396.1"/>
    </source>
</evidence>
<sequence length="114" mass="13161">MKIKNNLNVIIITKKARSQIQNLLYNKFIGIKLNIKNSGCMGLKYELKFVKKKCKNYVLFNIKKINIFVKKKIIPLIYGIKIDFIKEGLNKKFNFINPQAKNVCGCGSSFNNIT</sequence>
<dbReference type="InterPro" id="IPR017870">
    <property type="entry name" value="FeS_cluster_insertion_CS"/>
</dbReference>